<dbReference type="Pfam" id="PF00535">
    <property type="entry name" value="Glycos_transf_2"/>
    <property type="match status" value="1"/>
</dbReference>
<comment type="subcellular location">
    <subcellularLocation>
        <location evidence="1">Cell membrane</location>
    </subcellularLocation>
</comment>
<dbReference type="PANTHER" id="PTHR43646">
    <property type="entry name" value="GLYCOSYLTRANSFERASE"/>
    <property type="match status" value="1"/>
</dbReference>
<evidence type="ECO:0000256" key="4">
    <source>
        <dbReference type="ARBA" id="ARBA00022679"/>
    </source>
</evidence>
<evidence type="ECO:0000256" key="5">
    <source>
        <dbReference type="ARBA" id="ARBA00023136"/>
    </source>
</evidence>
<evidence type="ECO:0000313" key="7">
    <source>
        <dbReference type="EMBL" id="MEY6433394.1"/>
    </source>
</evidence>
<dbReference type="Gene3D" id="3.90.550.10">
    <property type="entry name" value="Spore Coat Polysaccharide Biosynthesis Protein SpsA, Chain A"/>
    <property type="match status" value="1"/>
</dbReference>
<dbReference type="InterPro" id="IPR026461">
    <property type="entry name" value="Trfase_2_rSAM/seldom_assoc"/>
</dbReference>
<dbReference type="Proteomes" id="UP001564408">
    <property type="component" value="Unassembled WGS sequence"/>
</dbReference>
<name>A0ABV4BFU4_9GAMM</name>
<protein>
    <submittedName>
        <fullName evidence="7">TIGR04283 family arsenosugar biosynthesis glycosyltransferase</fullName>
    </submittedName>
</protein>
<dbReference type="RefSeq" id="WP_369667780.1">
    <property type="nucleotide sequence ID" value="NZ_JBDKXB010000020.1"/>
</dbReference>
<evidence type="ECO:0000259" key="6">
    <source>
        <dbReference type="Pfam" id="PF00535"/>
    </source>
</evidence>
<keyword evidence="5" id="KW-0472">Membrane</keyword>
<keyword evidence="8" id="KW-1185">Reference proteome</keyword>
<evidence type="ECO:0000256" key="1">
    <source>
        <dbReference type="ARBA" id="ARBA00004236"/>
    </source>
</evidence>
<dbReference type="CDD" id="cd02522">
    <property type="entry name" value="GT_2_like_a"/>
    <property type="match status" value="1"/>
</dbReference>
<dbReference type="InterPro" id="IPR029044">
    <property type="entry name" value="Nucleotide-diphossugar_trans"/>
</dbReference>
<dbReference type="InterPro" id="IPR001173">
    <property type="entry name" value="Glyco_trans_2-like"/>
</dbReference>
<dbReference type="EMBL" id="JBDKXB010000020">
    <property type="protein sequence ID" value="MEY6433394.1"/>
    <property type="molecule type" value="Genomic_DNA"/>
</dbReference>
<dbReference type="PANTHER" id="PTHR43646:SF2">
    <property type="entry name" value="GLYCOSYLTRANSFERASE 2-LIKE DOMAIN-CONTAINING PROTEIN"/>
    <property type="match status" value="1"/>
</dbReference>
<evidence type="ECO:0000256" key="3">
    <source>
        <dbReference type="ARBA" id="ARBA00022676"/>
    </source>
</evidence>
<dbReference type="NCBIfam" id="TIGR04283">
    <property type="entry name" value="glyco_like_mftF"/>
    <property type="match status" value="1"/>
</dbReference>
<keyword evidence="3" id="KW-0328">Glycosyltransferase</keyword>
<evidence type="ECO:0000256" key="2">
    <source>
        <dbReference type="ARBA" id="ARBA00022475"/>
    </source>
</evidence>
<organism evidence="7 8">
    <name type="scientific">Thioalkalicoccus limnaeus</name>
    <dbReference type="NCBI Taxonomy" id="120681"/>
    <lineage>
        <taxon>Bacteria</taxon>
        <taxon>Pseudomonadati</taxon>
        <taxon>Pseudomonadota</taxon>
        <taxon>Gammaproteobacteria</taxon>
        <taxon>Chromatiales</taxon>
        <taxon>Chromatiaceae</taxon>
        <taxon>Thioalkalicoccus</taxon>
    </lineage>
</organism>
<comment type="caution">
    <text evidence="7">The sequence shown here is derived from an EMBL/GenBank/DDBJ whole genome shotgun (WGS) entry which is preliminary data.</text>
</comment>
<evidence type="ECO:0000313" key="8">
    <source>
        <dbReference type="Proteomes" id="UP001564408"/>
    </source>
</evidence>
<keyword evidence="4" id="KW-0808">Transferase</keyword>
<keyword evidence="2" id="KW-1003">Cell membrane</keyword>
<reference evidence="7 8" key="1">
    <citation type="submission" date="2024-05" db="EMBL/GenBank/DDBJ databases">
        <title>Genome Sequence and Characterization of the New Strain Purple Sulfur Bacterium of Genus Thioalkalicoccus.</title>
        <authorList>
            <person name="Bryantseva I.A."/>
            <person name="Kyndt J.A."/>
            <person name="Imhoff J.F."/>
        </authorList>
    </citation>
    <scope>NUCLEOTIDE SEQUENCE [LARGE SCALE GENOMIC DNA]</scope>
    <source>
        <strain evidence="7 8">Um2</strain>
    </source>
</reference>
<sequence>MRLSILIPTLNEAEGIQGTLATLQGARRLGHEVLVVDGGSTDETVARATPLADGVIRATRGRAAQMNAGARAARGAALLFLHADTRLPATAVMAIQAALARAAWGRFDVSIDGESPLLRVVAAMMNWRSRRTGIATGDQALFVTRAAFERVGGYPEIPLMEDIELSKALKRIGRPACLREQVVTSGRRWETHGVWRTILLMWSLRLAHWRGVPASELARRYASGKHTARGRDPTTEQAVIMTAWNQPGRNRKR</sequence>
<gene>
    <name evidence="7" type="ORF">ABC977_13380</name>
</gene>
<dbReference type="SUPFAM" id="SSF53448">
    <property type="entry name" value="Nucleotide-diphospho-sugar transferases"/>
    <property type="match status" value="1"/>
</dbReference>
<proteinExistence type="predicted"/>
<feature type="domain" description="Glycosyltransferase 2-like" evidence="6">
    <location>
        <begin position="4"/>
        <end position="101"/>
    </location>
</feature>
<accession>A0ABV4BFU4</accession>